<protein>
    <submittedName>
        <fullName evidence="1">Uncharacterized protein</fullName>
    </submittedName>
</protein>
<evidence type="ECO:0000313" key="2">
    <source>
        <dbReference type="Proteomes" id="UP001524570"/>
    </source>
</evidence>
<gene>
    <name evidence="1" type="ORF">NP589_13715</name>
</gene>
<accession>A0ABT1TUP7</accession>
<proteinExistence type="predicted"/>
<organism evidence="1 2">
    <name type="scientific">Methylomonas rosea</name>
    <dbReference type="NCBI Taxonomy" id="2952227"/>
    <lineage>
        <taxon>Bacteria</taxon>
        <taxon>Pseudomonadati</taxon>
        <taxon>Pseudomonadota</taxon>
        <taxon>Gammaproteobacteria</taxon>
        <taxon>Methylococcales</taxon>
        <taxon>Methylococcaceae</taxon>
        <taxon>Methylomonas</taxon>
    </lineage>
</organism>
<reference evidence="1 2" key="1">
    <citation type="submission" date="2022-07" db="EMBL/GenBank/DDBJ databases">
        <title>Methylomonas rivi sp. nov., Methylomonas rosea sp. nov., Methylomonas aureus sp. nov. and Methylomonas subterranea sp. nov., four novel methanotrophs isolated from a freshwater creek and the deep terrestrial subsurface.</title>
        <authorList>
            <person name="Abin C."/>
            <person name="Sankaranarayanan K."/>
            <person name="Garner C."/>
            <person name="Sindelar R."/>
            <person name="Kotary K."/>
            <person name="Garner R."/>
            <person name="Barclay S."/>
            <person name="Lawson P."/>
            <person name="Krumholz L."/>
        </authorList>
    </citation>
    <scope>NUCLEOTIDE SEQUENCE [LARGE SCALE GENOMIC DNA]</scope>
    <source>
        <strain evidence="1 2">WSC-7</strain>
    </source>
</reference>
<evidence type="ECO:0000313" key="1">
    <source>
        <dbReference type="EMBL" id="MCQ8118489.1"/>
    </source>
</evidence>
<comment type="caution">
    <text evidence="1">The sequence shown here is derived from an EMBL/GenBank/DDBJ whole genome shotgun (WGS) entry which is preliminary data.</text>
</comment>
<dbReference type="RefSeq" id="WP_256607505.1">
    <property type="nucleotide sequence ID" value="NZ_JANIBL010000042.1"/>
</dbReference>
<dbReference type="EMBL" id="JANIBL010000042">
    <property type="protein sequence ID" value="MCQ8118489.1"/>
    <property type="molecule type" value="Genomic_DNA"/>
</dbReference>
<keyword evidence="2" id="KW-1185">Reference proteome</keyword>
<sequence length="56" mass="6196">MMPLHNKILNDPAASDWLKNTLRAALVRDPVDAVNDAEILLNALNEQLHHALLQSA</sequence>
<dbReference type="Proteomes" id="UP001524570">
    <property type="component" value="Unassembled WGS sequence"/>
</dbReference>
<name>A0ABT1TUP7_9GAMM</name>